<dbReference type="EMBL" id="BAABIS010000001">
    <property type="protein sequence ID" value="GAA4866973.1"/>
    <property type="molecule type" value="Genomic_DNA"/>
</dbReference>
<accession>A0ABP9E327</accession>
<evidence type="ECO:0000256" key="1">
    <source>
        <dbReference type="SAM" id="Phobius"/>
    </source>
</evidence>
<protein>
    <recommendedName>
        <fullName evidence="4">DUF1453 domain-containing protein</fullName>
    </recommendedName>
</protein>
<proteinExistence type="predicted"/>
<keyword evidence="1" id="KW-1133">Transmembrane helix</keyword>
<reference evidence="3" key="1">
    <citation type="journal article" date="2019" name="Int. J. Syst. Evol. Microbiol.">
        <title>The Global Catalogue of Microorganisms (GCM) 10K type strain sequencing project: providing services to taxonomists for standard genome sequencing and annotation.</title>
        <authorList>
            <consortium name="The Broad Institute Genomics Platform"/>
            <consortium name="The Broad Institute Genome Sequencing Center for Infectious Disease"/>
            <person name="Wu L."/>
            <person name="Ma J."/>
        </authorList>
    </citation>
    <scope>NUCLEOTIDE SEQUENCE [LARGE SCALE GENOMIC DNA]</scope>
    <source>
        <strain evidence="3">JCM 13006</strain>
    </source>
</reference>
<evidence type="ECO:0000313" key="3">
    <source>
        <dbReference type="Proteomes" id="UP001501752"/>
    </source>
</evidence>
<comment type="caution">
    <text evidence="2">The sequence shown here is derived from an EMBL/GenBank/DDBJ whole genome shotgun (WGS) entry which is preliminary data.</text>
</comment>
<keyword evidence="1" id="KW-0472">Membrane</keyword>
<keyword evidence="1" id="KW-0812">Transmembrane</keyword>
<feature type="transmembrane region" description="Helical" evidence="1">
    <location>
        <begin position="58"/>
        <end position="80"/>
    </location>
</feature>
<evidence type="ECO:0000313" key="2">
    <source>
        <dbReference type="EMBL" id="GAA4866973.1"/>
    </source>
</evidence>
<sequence length="159" mass="17110">MTTLANVLIALVVVVLVVGRQLKARPLETGRRPWLVPAVLAVIALRDPALIDHDHRATAGLLLAGSLLTTLAMGCVWGWTVRLWRDDSGTLWTRGTRATAYAWLGMIAVRIGWYGAAAALHVRQGSAVLLLSLGGMLLVRGLVVDWRARGVEHGHTLAA</sequence>
<name>A0ABP9E327_9ACTN</name>
<keyword evidence="3" id="KW-1185">Reference proteome</keyword>
<dbReference type="Proteomes" id="UP001501752">
    <property type="component" value="Unassembled WGS sequence"/>
</dbReference>
<feature type="transmembrane region" description="Helical" evidence="1">
    <location>
        <begin position="127"/>
        <end position="144"/>
    </location>
</feature>
<evidence type="ECO:0008006" key="4">
    <source>
        <dbReference type="Google" id="ProtNLM"/>
    </source>
</evidence>
<feature type="transmembrane region" description="Helical" evidence="1">
    <location>
        <begin position="100"/>
        <end position="120"/>
    </location>
</feature>
<dbReference type="RefSeq" id="WP_345699268.1">
    <property type="nucleotide sequence ID" value="NZ_BAABIS010000001.1"/>
</dbReference>
<gene>
    <name evidence="2" type="ORF">GCM10023235_51840</name>
</gene>
<organism evidence="2 3">
    <name type="scientific">Kitasatospora terrestris</name>
    <dbReference type="NCBI Taxonomy" id="258051"/>
    <lineage>
        <taxon>Bacteria</taxon>
        <taxon>Bacillati</taxon>
        <taxon>Actinomycetota</taxon>
        <taxon>Actinomycetes</taxon>
        <taxon>Kitasatosporales</taxon>
        <taxon>Streptomycetaceae</taxon>
        <taxon>Kitasatospora</taxon>
    </lineage>
</organism>